<organism evidence="2 3">
    <name type="scientific">Sinomonas flava</name>
    <dbReference type="NCBI Taxonomy" id="496857"/>
    <lineage>
        <taxon>Bacteria</taxon>
        <taxon>Bacillati</taxon>
        <taxon>Actinomycetota</taxon>
        <taxon>Actinomycetes</taxon>
        <taxon>Micrococcales</taxon>
        <taxon>Micrococcaceae</taxon>
        <taxon>Sinomonas</taxon>
    </lineage>
</organism>
<keyword evidence="1" id="KW-0812">Transmembrane</keyword>
<feature type="transmembrane region" description="Helical" evidence="1">
    <location>
        <begin position="7"/>
        <end position="28"/>
    </location>
</feature>
<proteinExistence type="predicted"/>
<accession>A0ABN3BL04</accession>
<reference evidence="2 3" key="1">
    <citation type="journal article" date="2019" name="Int. J. Syst. Evol. Microbiol.">
        <title>The Global Catalogue of Microorganisms (GCM) 10K type strain sequencing project: providing services to taxonomists for standard genome sequencing and annotation.</title>
        <authorList>
            <consortium name="The Broad Institute Genomics Platform"/>
            <consortium name="The Broad Institute Genome Sequencing Center for Infectious Disease"/>
            <person name="Wu L."/>
            <person name="Ma J."/>
        </authorList>
    </citation>
    <scope>NUCLEOTIDE SEQUENCE [LARGE SCALE GENOMIC DNA]</scope>
    <source>
        <strain evidence="2 3">JCM 16034</strain>
    </source>
</reference>
<sequence length="74" mass="7519">MSIKWAELAVVALATVVGSGVVVLLYSLGVRLSAAAGDRPQGGGLPRAAAVVCFALCGAAVLFGIYLIIPYFHS</sequence>
<evidence type="ECO:0000256" key="1">
    <source>
        <dbReference type="SAM" id="Phobius"/>
    </source>
</evidence>
<protein>
    <submittedName>
        <fullName evidence="2">Uncharacterized protein</fullName>
    </submittedName>
</protein>
<evidence type="ECO:0000313" key="2">
    <source>
        <dbReference type="EMBL" id="GAA2196882.1"/>
    </source>
</evidence>
<keyword evidence="1" id="KW-0472">Membrane</keyword>
<dbReference type="EMBL" id="BAAAQW010000002">
    <property type="protein sequence ID" value="GAA2196882.1"/>
    <property type="molecule type" value="Genomic_DNA"/>
</dbReference>
<evidence type="ECO:0000313" key="3">
    <source>
        <dbReference type="Proteomes" id="UP001500432"/>
    </source>
</evidence>
<dbReference type="Proteomes" id="UP001500432">
    <property type="component" value="Unassembled WGS sequence"/>
</dbReference>
<keyword evidence="1" id="KW-1133">Transmembrane helix</keyword>
<feature type="transmembrane region" description="Helical" evidence="1">
    <location>
        <begin position="48"/>
        <end position="69"/>
    </location>
</feature>
<keyword evidence="3" id="KW-1185">Reference proteome</keyword>
<gene>
    <name evidence="2" type="ORF">GCM10009849_03720</name>
</gene>
<comment type="caution">
    <text evidence="2">The sequence shown here is derived from an EMBL/GenBank/DDBJ whole genome shotgun (WGS) entry which is preliminary data.</text>
</comment>
<name>A0ABN3BL04_9MICC</name>